<protein>
    <submittedName>
        <fullName evidence="2">GNAT family N-acetyltransferase</fullName>
    </submittedName>
</protein>
<keyword evidence="3" id="KW-1185">Reference proteome</keyword>
<reference evidence="2 3" key="1">
    <citation type="journal article" date="2018" name="Environ. Microbiol.">
        <title>Ecological and genomic features of two widespread freshwater picocyanobacteria.</title>
        <authorList>
            <person name="Cabello-Yeves P.J."/>
            <person name="Picazo A."/>
            <person name="Camacho A."/>
            <person name="Callieri C."/>
            <person name="Rosselli R."/>
            <person name="Roda-Garcia J.J."/>
            <person name="Coutinho F.H."/>
            <person name="Rodriguez-Valera F."/>
        </authorList>
    </citation>
    <scope>NUCLEOTIDE SEQUENCE [LARGE SCALE GENOMIC DNA]</scope>
    <source>
        <strain evidence="2 3">Tous</strain>
    </source>
</reference>
<gene>
    <name evidence="2" type="ORF">C7K55_07795</name>
</gene>
<dbReference type="InterPro" id="IPR016181">
    <property type="entry name" value="Acyl_CoA_acyltransferase"/>
</dbReference>
<dbReference type="EMBL" id="PXXO01000007">
    <property type="protein sequence ID" value="PSJ05280.1"/>
    <property type="molecule type" value="Genomic_DNA"/>
</dbReference>
<dbReference type="Proteomes" id="UP000243002">
    <property type="component" value="Unassembled WGS sequence"/>
</dbReference>
<evidence type="ECO:0000259" key="1">
    <source>
        <dbReference type="PROSITE" id="PS51186"/>
    </source>
</evidence>
<proteinExistence type="predicted"/>
<dbReference type="OrthoDB" id="424368at2"/>
<dbReference type="GO" id="GO:0016747">
    <property type="term" value="F:acyltransferase activity, transferring groups other than amino-acyl groups"/>
    <property type="evidence" value="ECO:0007669"/>
    <property type="project" value="InterPro"/>
</dbReference>
<evidence type="ECO:0000313" key="3">
    <source>
        <dbReference type="Proteomes" id="UP000243002"/>
    </source>
</evidence>
<keyword evidence="2" id="KW-0808">Transferase</keyword>
<evidence type="ECO:0000313" key="2">
    <source>
        <dbReference type="EMBL" id="PSJ05280.1"/>
    </source>
</evidence>
<dbReference type="InterPro" id="IPR052564">
    <property type="entry name" value="N-acetyltrans/Recomb-assoc"/>
</dbReference>
<comment type="caution">
    <text evidence="2">The sequence shown here is derived from an EMBL/GenBank/DDBJ whole genome shotgun (WGS) entry which is preliminary data.</text>
</comment>
<accession>A0A2P7MVL3</accession>
<sequence length="167" mass="18704">MENLRVLHPVDLDQVAAVYHDAVISQAKGLYSQAQIAAWANHAHTSNAVREALHRGYGLASCAANNQNIIEAFGVLDPPQRLSLLYCRGRASRQGRGRLILQSLESHAWQQGGRQLHTEASQLSKPLLLQLGWQIEAEEKVIFAGESFQRWRMIKDLSQQNERGRDG</sequence>
<dbReference type="Pfam" id="PF13673">
    <property type="entry name" value="Acetyltransf_10"/>
    <property type="match status" value="1"/>
</dbReference>
<feature type="domain" description="N-acetyltransferase" evidence="1">
    <location>
        <begin position="2"/>
        <end position="158"/>
    </location>
</feature>
<name>A0A2P7MVL3_9CYAN</name>
<organism evidence="2 3">
    <name type="scientific">Cyanobium usitatum str. Tous</name>
    <dbReference type="NCBI Taxonomy" id="2116684"/>
    <lineage>
        <taxon>Bacteria</taxon>
        <taxon>Bacillati</taxon>
        <taxon>Cyanobacteriota</taxon>
        <taxon>Cyanophyceae</taxon>
        <taxon>Synechococcales</taxon>
        <taxon>Prochlorococcaceae</taxon>
        <taxon>Cyanobium</taxon>
    </lineage>
</organism>
<dbReference type="InterPro" id="IPR000182">
    <property type="entry name" value="GNAT_dom"/>
</dbReference>
<dbReference type="PROSITE" id="PS51186">
    <property type="entry name" value="GNAT"/>
    <property type="match status" value="1"/>
</dbReference>
<dbReference type="SUPFAM" id="SSF55729">
    <property type="entry name" value="Acyl-CoA N-acyltransferases (Nat)"/>
    <property type="match status" value="1"/>
</dbReference>
<dbReference type="PANTHER" id="PTHR43451:SF1">
    <property type="entry name" value="ACETYLTRANSFERASE"/>
    <property type="match status" value="1"/>
</dbReference>
<dbReference type="PANTHER" id="PTHR43451">
    <property type="entry name" value="ACETYLTRANSFERASE (GNAT) FAMILY PROTEIN"/>
    <property type="match status" value="1"/>
</dbReference>
<dbReference type="Gene3D" id="3.40.630.30">
    <property type="match status" value="1"/>
</dbReference>
<dbReference type="AlphaFoldDB" id="A0A2P7MVL3"/>